<evidence type="ECO:0000313" key="2">
    <source>
        <dbReference type="EMBL" id="CAA9251973.1"/>
    </source>
</evidence>
<dbReference type="Gene3D" id="3.90.1200.10">
    <property type="match status" value="1"/>
</dbReference>
<evidence type="ECO:0000259" key="1">
    <source>
        <dbReference type="Pfam" id="PF01636"/>
    </source>
</evidence>
<dbReference type="InterPro" id="IPR051678">
    <property type="entry name" value="AGP_Transferase"/>
</dbReference>
<dbReference type="PANTHER" id="PTHR21310">
    <property type="entry name" value="AMINOGLYCOSIDE PHOSPHOTRANSFERASE-RELATED-RELATED"/>
    <property type="match status" value="1"/>
</dbReference>
<dbReference type="AlphaFoldDB" id="A0A6J4IJS0"/>
<gene>
    <name evidence="2" type="ORF">AVDCRST_MAG41-1960</name>
</gene>
<accession>A0A6J4IJS0</accession>
<dbReference type="SUPFAM" id="SSF56112">
    <property type="entry name" value="Protein kinase-like (PK-like)"/>
    <property type="match status" value="1"/>
</dbReference>
<dbReference type="InterPro" id="IPR002575">
    <property type="entry name" value="Aminoglycoside_PTrfase"/>
</dbReference>
<sequence length="253" mass="27722">MTDDIPRGEHLTGGNMSRVVRFADRVHRAAGAWTPTVHRLLRHLHDRGVPGVPYPVGLDADGREIVTYVPGTVPQDPMPDWVWTDAVLTAAGRRLATLHDATLDLDRHDSHWQSPSHQPAEVVCHNDFAPYNLVFDDDHALTGVIDWDTASPGPRVWDLAYLAYRLVPLAHPANPDLPDNGLADRRRRLALLCHAYGHGLTPGAVAAVGVDRLHEMAEFTARRAAAGAVHVAGHVRLYRTDAEWLAAHLAALG</sequence>
<dbReference type="InterPro" id="IPR011009">
    <property type="entry name" value="Kinase-like_dom_sf"/>
</dbReference>
<dbReference type="EMBL" id="CADCTP010000181">
    <property type="protein sequence ID" value="CAA9251973.1"/>
    <property type="molecule type" value="Genomic_DNA"/>
</dbReference>
<proteinExistence type="predicted"/>
<name>A0A6J4IJS0_9ACTN</name>
<feature type="domain" description="Aminoglycoside phosphotransferase" evidence="1">
    <location>
        <begin position="106"/>
        <end position="168"/>
    </location>
</feature>
<reference evidence="2" key="1">
    <citation type="submission" date="2020-02" db="EMBL/GenBank/DDBJ databases">
        <authorList>
            <person name="Meier V. D."/>
        </authorList>
    </citation>
    <scope>NUCLEOTIDE SEQUENCE</scope>
    <source>
        <strain evidence="2">AVDCRST_MAG41</strain>
    </source>
</reference>
<protein>
    <recommendedName>
        <fullName evidence="1">Aminoglycoside phosphotransferase domain-containing protein</fullName>
    </recommendedName>
</protein>
<dbReference type="Pfam" id="PF01636">
    <property type="entry name" value="APH"/>
    <property type="match status" value="1"/>
</dbReference>
<organism evidence="2">
    <name type="scientific">uncultured Mycobacteriales bacterium</name>
    <dbReference type="NCBI Taxonomy" id="581187"/>
    <lineage>
        <taxon>Bacteria</taxon>
        <taxon>Bacillati</taxon>
        <taxon>Actinomycetota</taxon>
        <taxon>Actinomycetes</taxon>
        <taxon>Mycobacteriales</taxon>
        <taxon>environmental samples</taxon>
    </lineage>
</organism>